<evidence type="ECO:0000313" key="3">
    <source>
        <dbReference type="EMBL" id="OZG66465.1"/>
    </source>
</evidence>
<dbReference type="OrthoDB" id="3242741at2"/>
<name>A0A261G5J0_9BIFI</name>
<gene>
    <name evidence="3" type="ORF">BHAP_0327</name>
</gene>
<evidence type="ECO:0000313" key="4">
    <source>
        <dbReference type="Proteomes" id="UP000216074"/>
    </source>
</evidence>
<feature type="transmembrane region" description="Helical" evidence="2">
    <location>
        <begin position="90"/>
        <end position="112"/>
    </location>
</feature>
<evidence type="ECO:0000256" key="1">
    <source>
        <dbReference type="SAM" id="MobiDB-lite"/>
    </source>
</evidence>
<dbReference type="Proteomes" id="UP000216074">
    <property type="component" value="Unassembled WGS sequence"/>
</dbReference>
<keyword evidence="2" id="KW-0472">Membrane</keyword>
<protein>
    <recommendedName>
        <fullName evidence="5">Tripartite tricarboxylate transporter TctB family protein</fullName>
    </recommendedName>
</protein>
<feature type="compositionally biased region" description="Basic residues" evidence="1">
    <location>
        <begin position="1"/>
        <end position="10"/>
    </location>
</feature>
<sequence>MANRAERRKAAKDQRRGIPSQYDQTQGRGRANMIDEYALQEKSRRIQEGTDGPWKPTAHFDVDDVESAFVADPNYRDPKALKAPHSLHQWFRVVSWTLIILAAIAFCVVMWLPQHPMWLIATVAIVFIIGVLSLFFTAGNSKDNPNLDANGTAV</sequence>
<proteinExistence type="predicted"/>
<evidence type="ECO:0000256" key="2">
    <source>
        <dbReference type="SAM" id="Phobius"/>
    </source>
</evidence>
<feature type="region of interest" description="Disordered" evidence="1">
    <location>
        <begin position="1"/>
        <end position="31"/>
    </location>
</feature>
<organism evidence="3 4">
    <name type="scientific">Bifidobacterium hapali</name>
    <dbReference type="NCBI Taxonomy" id="1630172"/>
    <lineage>
        <taxon>Bacteria</taxon>
        <taxon>Bacillati</taxon>
        <taxon>Actinomycetota</taxon>
        <taxon>Actinomycetes</taxon>
        <taxon>Bifidobacteriales</taxon>
        <taxon>Bifidobacteriaceae</taxon>
        <taxon>Bifidobacterium</taxon>
    </lineage>
</organism>
<keyword evidence="4" id="KW-1185">Reference proteome</keyword>
<accession>A0A261G5J0</accession>
<evidence type="ECO:0008006" key="5">
    <source>
        <dbReference type="Google" id="ProtNLM"/>
    </source>
</evidence>
<dbReference type="AlphaFoldDB" id="A0A261G5J0"/>
<keyword evidence="2" id="KW-0812">Transmembrane</keyword>
<dbReference type="EMBL" id="MWWY01000005">
    <property type="protein sequence ID" value="OZG66465.1"/>
    <property type="molecule type" value="Genomic_DNA"/>
</dbReference>
<reference evidence="3 4" key="1">
    <citation type="journal article" date="2017" name="BMC Genomics">
        <title>Comparative genomic and phylogenomic analyses of the Bifidobacteriaceae family.</title>
        <authorList>
            <person name="Lugli G.A."/>
            <person name="Milani C."/>
            <person name="Turroni F."/>
            <person name="Duranti S."/>
            <person name="Mancabelli L."/>
            <person name="Mangifesta M."/>
            <person name="Ferrario C."/>
            <person name="Modesto M."/>
            <person name="Mattarelli P."/>
            <person name="Jiri K."/>
            <person name="van Sinderen D."/>
            <person name="Ventura M."/>
        </authorList>
    </citation>
    <scope>NUCLEOTIDE SEQUENCE [LARGE SCALE GENOMIC DNA]</scope>
    <source>
        <strain evidence="3 4">DSM 100202</strain>
    </source>
</reference>
<comment type="caution">
    <text evidence="3">The sequence shown here is derived from an EMBL/GenBank/DDBJ whole genome shotgun (WGS) entry which is preliminary data.</text>
</comment>
<keyword evidence="2" id="KW-1133">Transmembrane helix</keyword>
<feature type="transmembrane region" description="Helical" evidence="2">
    <location>
        <begin position="118"/>
        <end position="138"/>
    </location>
</feature>
<dbReference type="RefSeq" id="WP_094728953.1">
    <property type="nucleotide sequence ID" value="NZ_MWWY01000005.1"/>
</dbReference>